<evidence type="ECO:0000256" key="1">
    <source>
        <dbReference type="SAM" id="MobiDB-lite"/>
    </source>
</evidence>
<feature type="compositionally biased region" description="Polar residues" evidence="1">
    <location>
        <begin position="25"/>
        <end position="34"/>
    </location>
</feature>
<name>A0A232EI60_9HYME</name>
<gene>
    <name evidence="2" type="ORF">TSAR_001633</name>
</gene>
<sequence length="503" mass="53948">MNAVCNNCRKTETPETLPPETSTPAVLTSATKLTQESDKSARRKPSPPSGKSQVSVRTGPVLRTKSATPRSFATPYANTRSGVRSGRSAATSPLSAPTRRRSSETVAYRAAIPLPGGSLTSRYLLRWYSQSRESSQRSLNASVERVTDSQAPALLTSVSADESFAQDIMNTQKTRAKDAPLGDTSYLGVSNILIPVSTMEFFFQRFDMLQDQLDGLRALVSRGSVPRGISSSLAEGGATVGTEELNTRISALETQLANNISTSNRLLDSNKLLLDENSILRDELQQTQQLLGRIHRARQDHDTGSMTVSGKGPMVASSPSIIIDREATEVAGARKCSSPQLAPTGGGAGSERGGTEGPVRAQRNDMTATKSATHRGVLPSLVVRLASPGLVREVMRAKSALANNYLTTNDIKPGVLDPEAAACLSGQKVCINEMLSQEKLSQFKNLRPIAQGLGFKYVWHVGGRFLARRTEGCCNCCRFAGHSYGVSGRLESASTTEDTDDSH</sequence>
<feature type="compositionally biased region" description="Gly residues" evidence="1">
    <location>
        <begin position="344"/>
        <end position="356"/>
    </location>
</feature>
<keyword evidence="3" id="KW-1185">Reference proteome</keyword>
<reference evidence="2 3" key="1">
    <citation type="journal article" date="2017" name="Curr. Biol.">
        <title>The Evolution of Venom by Co-option of Single-Copy Genes.</title>
        <authorList>
            <person name="Martinson E.O."/>
            <person name="Mrinalini"/>
            <person name="Kelkar Y.D."/>
            <person name="Chang C.H."/>
            <person name="Werren J.H."/>
        </authorList>
    </citation>
    <scope>NUCLEOTIDE SEQUENCE [LARGE SCALE GENOMIC DNA]</scope>
    <source>
        <strain evidence="2 3">Alberta</strain>
        <tissue evidence="2">Whole body</tissue>
    </source>
</reference>
<proteinExistence type="predicted"/>
<feature type="compositionally biased region" description="Low complexity" evidence="1">
    <location>
        <begin position="14"/>
        <end position="24"/>
    </location>
</feature>
<feature type="compositionally biased region" description="Polar residues" evidence="1">
    <location>
        <begin position="65"/>
        <end position="95"/>
    </location>
</feature>
<evidence type="ECO:0000313" key="3">
    <source>
        <dbReference type="Proteomes" id="UP000215335"/>
    </source>
</evidence>
<dbReference type="Proteomes" id="UP000215335">
    <property type="component" value="Unassembled WGS sequence"/>
</dbReference>
<feature type="region of interest" description="Disordered" evidence="1">
    <location>
        <begin position="1"/>
        <end position="103"/>
    </location>
</feature>
<dbReference type="EMBL" id="NNAY01004339">
    <property type="protein sequence ID" value="OXU18035.1"/>
    <property type="molecule type" value="Genomic_DNA"/>
</dbReference>
<accession>A0A232EI60</accession>
<feature type="region of interest" description="Disordered" evidence="1">
    <location>
        <begin position="332"/>
        <end position="360"/>
    </location>
</feature>
<dbReference type="OrthoDB" id="7701117at2759"/>
<comment type="caution">
    <text evidence="2">The sequence shown here is derived from an EMBL/GenBank/DDBJ whole genome shotgun (WGS) entry which is preliminary data.</text>
</comment>
<dbReference type="AlphaFoldDB" id="A0A232EI60"/>
<protein>
    <submittedName>
        <fullName evidence="2">Uncharacterized protein</fullName>
    </submittedName>
</protein>
<organism evidence="2 3">
    <name type="scientific">Trichomalopsis sarcophagae</name>
    <dbReference type="NCBI Taxonomy" id="543379"/>
    <lineage>
        <taxon>Eukaryota</taxon>
        <taxon>Metazoa</taxon>
        <taxon>Ecdysozoa</taxon>
        <taxon>Arthropoda</taxon>
        <taxon>Hexapoda</taxon>
        <taxon>Insecta</taxon>
        <taxon>Pterygota</taxon>
        <taxon>Neoptera</taxon>
        <taxon>Endopterygota</taxon>
        <taxon>Hymenoptera</taxon>
        <taxon>Apocrita</taxon>
        <taxon>Proctotrupomorpha</taxon>
        <taxon>Chalcidoidea</taxon>
        <taxon>Pteromalidae</taxon>
        <taxon>Pteromalinae</taxon>
        <taxon>Trichomalopsis</taxon>
    </lineage>
</organism>
<evidence type="ECO:0000313" key="2">
    <source>
        <dbReference type="EMBL" id="OXU18035.1"/>
    </source>
</evidence>